<dbReference type="InterPro" id="IPR051289">
    <property type="entry name" value="LAGLIDADG_Endonuclease"/>
</dbReference>
<dbReference type="PANTHER" id="PTHR36181:SF6">
    <property type="entry name" value="INTRON-ENCODED LAGLIDADG ENDONUCLEASE FAMILY PROTEIN"/>
    <property type="match status" value="1"/>
</dbReference>
<accession>L8B959</accession>
<organism evidence="3">
    <name type="scientific">Phlebia radiata</name>
    <name type="common">White-rot fungus</name>
    <dbReference type="NCBI Taxonomy" id="5308"/>
    <lineage>
        <taxon>Eukaryota</taxon>
        <taxon>Fungi</taxon>
        <taxon>Dikarya</taxon>
        <taxon>Basidiomycota</taxon>
        <taxon>Agaricomycotina</taxon>
        <taxon>Agaricomycetes</taxon>
        <taxon>Polyporales</taxon>
        <taxon>Meruliaceae</taxon>
        <taxon>Phlebia</taxon>
    </lineage>
</organism>
<dbReference type="Gene3D" id="3.10.28.10">
    <property type="entry name" value="Homing endonucleases"/>
    <property type="match status" value="2"/>
</dbReference>
<evidence type="ECO:0000313" key="3">
    <source>
        <dbReference type="EMBL" id="CCE89162.1"/>
    </source>
</evidence>
<geneLocation type="mitochondrion" evidence="3"/>
<evidence type="ECO:0000259" key="2">
    <source>
        <dbReference type="Pfam" id="PF00961"/>
    </source>
</evidence>
<dbReference type="GO" id="GO:0005739">
    <property type="term" value="C:mitochondrion"/>
    <property type="evidence" value="ECO:0007669"/>
    <property type="project" value="UniProtKB-ARBA"/>
</dbReference>
<dbReference type="InterPro" id="IPR027434">
    <property type="entry name" value="Homing_endonucl"/>
</dbReference>
<name>L8B959_PHLRA</name>
<comment type="function">
    <text evidence="1">Mitochondrial DNA endonuclease involved in intron homing.</text>
</comment>
<dbReference type="InterPro" id="IPR004860">
    <property type="entry name" value="LAGLIDADG_dom"/>
</dbReference>
<evidence type="ECO:0000256" key="1">
    <source>
        <dbReference type="ARBA" id="ARBA00002670"/>
    </source>
</evidence>
<sequence length="270" mass="31453">MIIIVFKKSDLPLAEYLQILTQCGVIQIKPKRGYVLWQISDIVGVYNIVNIINGYMRTPKIEALNRTIEWINDYIDQNKNSKLPSTKSILSNIHKIEKKSLDNSPIDSNPWLTGFTDSDGNFSINITKRSNKNLMRVQLYYRLEIRQTYHRLNNDEVSFFAIMSKIGTFLGSNVLSRSRIVGGKQYFSFIVTATNKNSLEKTRYYFNKFPLLSSKYLDYLSWCQVIELQLANPITTSYLDSALQIRKDFNATRTTYNWDHLKNSYLTHNL</sequence>
<dbReference type="SUPFAM" id="SSF55608">
    <property type="entry name" value="Homing endonucleases"/>
    <property type="match status" value="2"/>
</dbReference>
<reference evidence="3" key="1">
    <citation type="journal article" date="2014" name="PLoS ONE">
        <title>Mitochondrial Genome of Phlebia radiata Is the Second Largest (156 kbp) among Fungi and Features Signs of Genome Flexibility and Recent Recombination Events.</title>
        <authorList>
            <person name="Salavirta H."/>
            <person name="Oksanen I."/>
            <person name="Kuuskeri J."/>
            <person name="Makela M."/>
            <person name="Laine P."/>
            <person name="Paulin L."/>
            <person name="Lundell T."/>
        </authorList>
    </citation>
    <scope>NUCLEOTIDE SEQUENCE</scope>
    <source>
        <strain evidence="3">79</strain>
    </source>
</reference>
<dbReference type="Pfam" id="PF00961">
    <property type="entry name" value="LAGLIDADG_1"/>
    <property type="match status" value="2"/>
</dbReference>
<proteinExistence type="predicted"/>
<dbReference type="GO" id="GO:0004519">
    <property type="term" value="F:endonuclease activity"/>
    <property type="evidence" value="ECO:0007669"/>
    <property type="project" value="InterPro"/>
</dbReference>
<dbReference type="GeneID" id="14469502"/>
<dbReference type="RefSeq" id="YP_007374861.1">
    <property type="nucleotide sequence ID" value="NC_020148.1"/>
</dbReference>
<dbReference type="AlphaFoldDB" id="L8B959"/>
<protein>
    <recommendedName>
        <fullName evidence="2">Homing endonuclease LAGLIDADG domain-containing protein</fullName>
    </recommendedName>
</protein>
<dbReference type="PANTHER" id="PTHR36181">
    <property type="entry name" value="INTRON-ENCODED ENDONUCLEASE AI3-RELATED"/>
    <property type="match status" value="1"/>
</dbReference>
<dbReference type="EMBL" id="HE613568">
    <property type="protein sequence ID" value="CCE89162.1"/>
    <property type="molecule type" value="Genomic_DNA"/>
</dbReference>
<feature type="domain" description="Homing endonuclease LAGLIDADG" evidence="2">
    <location>
        <begin position="112"/>
        <end position="225"/>
    </location>
</feature>
<feature type="domain" description="Homing endonuclease LAGLIDADG" evidence="2">
    <location>
        <begin position="2"/>
        <end position="69"/>
    </location>
</feature>
<keyword evidence="3" id="KW-0496">Mitochondrion</keyword>
<gene>
    <name evidence="3" type="ORF">PRA_mt0006</name>
</gene>